<protein>
    <submittedName>
        <fullName evidence="2">von Willebrand factor A domain-containing protein 8</fullName>
    </submittedName>
</protein>
<dbReference type="AlphaFoldDB" id="A0AAN8XTM6"/>
<evidence type="ECO:0000313" key="3">
    <source>
        <dbReference type="Proteomes" id="UP001381693"/>
    </source>
</evidence>
<comment type="caution">
    <text evidence="2">The sequence shown here is derived from an EMBL/GenBank/DDBJ whole genome shotgun (WGS) entry which is preliminary data.</text>
</comment>
<dbReference type="InterPro" id="IPR039891">
    <property type="entry name" value="VWA8"/>
</dbReference>
<name>A0AAN8XTM6_HALRR</name>
<feature type="domain" description="ATPase dynein-related AAA" evidence="1">
    <location>
        <begin position="149"/>
        <end position="305"/>
    </location>
</feature>
<dbReference type="PANTHER" id="PTHR21610">
    <property type="entry name" value="VON WILLEBRAND FACTOR A DOMAIN-CONTAINING PROTEIN 8"/>
    <property type="match status" value="1"/>
</dbReference>
<dbReference type="InterPro" id="IPR027417">
    <property type="entry name" value="P-loop_NTPase"/>
</dbReference>
<dbReference type="EMBL" id="JAXCGZ010002382">
    <property type="protein sequence ID" value="KAK7083974.1"/>
    <property type="molecule type" value="Genomic_DNA"/>
</dbReference>
<dbReference type="GO" id="GO:0005737">
    <property type="term" value="C:cytoplasm"/>
    <property type="evidence" value="ECO:0007669"/>
    <property type="project" value="TreeGrafter"/>
</dbReference>
<organism evidence="2 3">
    <name type="scientific">Halocaridina rubra</name>
    <name type="common">Hawaiian red shrimp</name>
    <dbReference type="NCBI Taxonomy" id="373956"/>
    <lineage>
        <taxon>Eukaryota</taxon>
        <taxon>Metazoa</taxon>
        <taxon>Ecdysozoa</taxon>
        <taxon>Arthropoda</taxon>
        <taxon>Crustacea</taxon>
        <taxon>Multicrustacea</taxon>
        <taxon>Malacostraca</taxon>
        <taxon>Eumalacostraca</taxon>
        <taxon>Eucarida</taxon>
        <taxon>Decapoda</taxon>
        <taxon>Pleocyemata</taxon>
        <taxon>Caridea</taxon>
        <taxon>Atyoidea</taxon>
        <taxon>Atyidae</taxon>
        <taxon>Halocaridina</taxon>
    </lineage>
</organism>
<keyword evidence="3" id="KW-1185">Reference proteome</keyword>
<dbReference type="PANTHER" id="PTHR21610:SF9">
    <property type="entry name" value="VON WILLEBRAND FACTOR A DOMAIN-CONTAINING PROTEIN 8"/>
    <property type="match status" value="1"/>
</dbReference>
<dbReference type="Proteomes" id="UP001381693">
    <property type="component" value="Unassembled WGS sequence"/>
</dbReference>
<dbReference type="Gene3D" id="3.40.50.300">
    <property type="entry name" value="P-loop containing nucleotide triphosphate hydrolases"/>
    <property type="match status" value="1"/>
</dbReference>
<dbReference type="InterPro" id="IPR011704">
    <property type="entry name" value="ATPase_dyneun-rel_AAA"/>
</dbReference>
<gene>
    <name evidence="2" type="primary">VWA8_2</name>
    <name evidence="2" type="ORF">SK128_028508</name>
</gene>
<reference evidence="2 3" key="1">
    <citation type="submission" date="2023-11" db="EMBL/GenBank/DDBJ databases">
        <title>Halocaridina rubra genome assembly.</title>
        <authorList>
            <person name="Smith C."/>
        </authorList>
    </citation>
    <scope>NUCLEOTIDE SEQUENCE [LARGE SCALE GENOMIC DNA]</scope>
    <source>
        <strain evidence="2">EP-1</strain>
        <tissue evidence="2">Whole</tissue>
    </source>
</reference>
<dbReference type="Pfam" id="PF07728">
    <property type="entry name" value="AAA_5"/>
    <property type="match status" value="1"/>
</dbReference>
<evidence type="ECO:0000259" key="1">
    <source>
        <dbReference type="Pfam" id="PF07728"/>
    </source>
</evidence>
<accession>A0AAN8XTM6</accession>
<dbReference type="FunFam" id="3.40.50.300:FF:000587">
    <property type="entry name" value="von Willebrand factor A domain containing 8"/>
    <property type="match status" value="1"/>
</dbReference>
<dbReference type="SUPFAM" id="SSF52540">
    <property type="entry name" value="P-loop containing nucleoside triphosphate hydrolases"/>
    <property type="match status" value="1"/>
</dbReference>
<dbReference type="GO" id="GO:0016887">
    <property type="term" value="F:ATP hydrolysis activity"/>
    <property type="evidence" value="ECO:0007669"/>
    <property type="project" value="InterPro"/>
</dbReference>
<dbReference type="GO" id="GO:0005524">
    <property type="term" value="F:ATP binding"/>
    <property type="evidence" value="ECO:0007669"/>
    <property type="project" value="InterPro"/>
</dbReference>
<evidence type="ECO:0000313" key="2">
    <source>
        <dbReference type="EMBL" id="KAK7083974.1"/>
    </source>
</evidence>
<proteinExistence type="predicted"/>
<sequence length="320" mass="36596">MFKAFIATVFIKYSKYWKGVFLQAISGSEKVVNIIAPGVEDSSVGRGREKDNTYLPLEEMRSRGAISRLHVLTRILATPRIQGYNASSLYAPVRLISDQTKVTIGDISKELREPKNPELVPIGYLHSDIPQSVLQHLRWLLQKDQIGQDVFLIGPPGPQRRLLAMSYLQLTKRETEFVTLTRDTTDTDLKQRREIRGGTSFYHDQSAVRAAIDGRVLILEGIEKTERNVLPVLNNLLENREMQLEDGRLLIASQRYDKLLQEHTQEELDQMRLVRVDENFRVIALGLPSPPYQGHPLDPPLRSRFQARNVSSLPYKVSLW</sequence>